<accession>A0ABW5DC18</accession>
<comment type="caution">
    <text evidence="2">The sequence shown here is derived from an EMBL/GenBank/DDBJ whole genome shotgun (WGS) entry which is preliminary data.</text>
</comment>
<dbReference type="PANTHER" id="PTHR30595:SF6">
    <property type="entry name" value="SCHLAFEN ALBA-2 DOMAIN-CONTAINING PROTEIN"/>
    <property type="match status" value="1"/>
</dbReference>
<dbReference type="InterPro" id="IPR038461">
    <property type="entry name" value="Schlafen_AlbA_2_dom_sf"/>
</dbReference>
<dbReference type="PANTHER" id="PTHR30595">
    <property type="entry name" value="GLPR-RELATED TRANSCRIPTIONAL REPRESSOR"/>
    <property type="match status" value="1"/>
</dbReference>
<proteinExistence type="predicted"/>
<dbReference type="Proteomes" id="UP001597375">
    <property type="component" value="Unassembled WGS sequence"/>
</dbReference>
<dbReference type="EMBL" id="JBHUIT010000031">
    <property type="protein sequence ID" value="MFD2257611.1"/>
    <property type="molecule type" value="Genomic_DNA"/>
</dbReference>
<evidence type="ECO:0000259" key="1">
    <source>
        <dbReference type="Pfam" id="PF04326"/>
    </source>
</evidence>
<protein>
    <submittedName>
        <fullName evidence="2">ATP-binding protein</fullName>
    </submittedName>
</protein>
<sequence length="486" mass="55572">MTHQTIQSQLEQLLALPVETEWVEFKQNNTNPEEIGGYLSALSNSAVLHDKQRAWLVWGVDDATHKVVGTTFKPRTEKKGNQELEGWLATLISPHVDFKIHEFEYLPGVPVVMFEIFPCWHTPVRFAGNTYVRIGSTKRALKDYPEKERALWAKLRKTAFEKAVCLENQSGQRVLELLDYPAIFELLNLPLPEGRSAILEKLTQEKFLVPTSPDRFNITNLGAILFAKKLGDFEALSRKALRVIFYKGTNRVEALREQGGTKGYANGFDGLIGYINDQLPQNEILGQAFRKEVRQYPEVAIRELVANAIIHQDFSVTGDGPKIEVFTDRVEITNPGVPLIDTLRFVDEPPQSRNETLASFMRRVNICEERGSGIDKTLFHIELYQLPAPDFRVTENHTVVTLFAPMDLARMDKPNRIRACYLHACLKQVSNEEMTNETLRKRLNIDDSNYTKASRIIKETMEAKLLKPFDPTSKSRKHARYLPFWA</sequence>
<dbReference type="Gene3D" id="3.30.565.60">
    <property type="match status" value="1"/>
</dbReference>
<organism evidence="2 3">
    <name type="scientific">Luteolibacter algae</name>
    <dbReference type="NCBI Taxonomy" id="454151"/>
    <lineage>
        <taxon>Bacteria</taxon>
        <taxon>Pseudomonadati</taxon>
        <taxon>Verrucomicrobiota</taxon>
        <taxon>Verrucomicrobiia</taxon>
        <taxon>Verrucomicrobiales</taxon>
        <taxon>Verrucomicrobiaceae</taxon>
        <taxon>Luteolibacter</taxon>
    </lineage>
</organism>
<feature type="domain" description="Schlafen AlbA-2" evidence="1">
    <location>
        <begin position="19"/>
        <end position="141"/>
    </location>
</feature>
<dbReference type="Pfam" id="PF04326">
    <property type="entry name" value="SLFN_AlbA_2"/>
    <property type="match status" value="1"/>
</dbReference>
<evidence type="ECO:0000313" key="2">
    <source>
        <dbReference type="EMBL" id="MFD2257611.1"/>
    </source>
</evidence>
<keyword evidence="2" id="KW-0547">Nucleotide-binding</keyword>
<reference evidence="3" key="1">
    <citation type="journal article" date="2019" name="Int. J. Syst. Evol. Microbiol.">
        <title>The Global Catalogue of Microorganisms (GCM) 10K type strain sequencing project: providing services to taxonomists for standard genome sequencing and annotation.</title>
        <authorList>
            <consortium name="The Broad Institute Genomics Platform"/>
            <consortium name="The Broad Institute Genome Sequencing Center for Infectious Disease"/>
            <person name="Wu L."/>
            <person name="Ma J."/>
        </authorList>
    </citation>
    <scope>NUCLEOTIDE SEQUENCE [LARGE SCALE GENOMIC DNA]</scope>
    <source>
        <strain evidence="3">CGMCC 4.7106</strain>
    </source>
</reference>
<dbReference type="Gene3D" id="3.30.950.30">
    <property type="entry name" value="Schlafen, AAA domain"/>
    <property type="match status" value="1"/>
</dbReference>
<name>A0ABW5DC18_9BACT</name>
<evidence type="ECO:0000313" key="3">
    <source>
        <dbReference type="Proteomes" id="UP001597375"/>
    </source>
</evidence>
<dbReference type="InterPro" id="IPR038475">
    <property type="entry name" value="RecG_C_sf"/>
</dbReference>
<keyword evidence="2" id="KW-0067">ATP-binding</keyword>
<keyword evidence="3" id="KW-1185">Reference proteome</keyword>
<dbReference type="RefSeq" id="WP_386820928.1">
    <property type="nucleotide sequence ID" value="NZ_JBHUIT010000031.1"/>
</dbReference>
<gene>
    <name evidence="2" type="ORF">ACFSSA_13090</name>
</gene>
<dbReference type="InterPro" id="IPR007421">
    <property type="entry name" value="Schlafen_AlbA_2_dom"/>
</dbReference>
<dbReference type="Pfam" id="PF13749">
    <property type="entry name" value="HATPase_c_4"/>
    <property type="match status" value="1"/>
</dbReference>
<dbReference type="GO" id="GO:0005524">
    <property type="term" value="F:ATP binding"/>
    <property type="evidence" value="ECO:0007669"/>
    <property type="project" value="UniProtKB-KW"/>
</dbReference>